<reference evidence="7" key="1">
    <citation type="submission" date="2023-07" db="EMBL/GenBank/DDBJ databases">
        <title>30 novel species of actinomycetes from the DSMZ collection.</title>
        <authorList>
            <person name="Nouioui I."/>
        </authorList>
    </citation>
    <scope>NUCLEOTIDE SEQUENCE [LARGE SCALE GENOMIC DNA]</scope>
    <source>
        <strain evidence="7">DSM 41770</strain>
    </source>
</reference>
<evidence type="ECO:0000256" key="2">
    <source>
        <dbReference type="ARBA" id="ARBA00006739"/>
    </source>
</evidence>
<dbReference type="Gene3D" id="3.90.550.60">
    <property type="match status" value="1"/>
</dbReference>
<evidence type="ECO:0000256" key="1">
    <source>
        <dbReference type="ARBA" id="ARBA00004776"/>
    </source>
</evidence>
<dbReference type="InterPro" id="IPR029044">
    <property type="entry name" value="Nucleotide-diphossugar_trans"/>
</dbReference>
<proteinExistence type="inferred from homology"/>
<organism evidence="6 7">
    <name type="scientific">Streptomyces salyersiae</name>
    <dbReference type="NCBI Taxonomy" id="3075530"/>
    <lineage>
        <taxon>Bacteria</taxon>
        <taxon>Bacillati</taxon>
        <taxon>Actinomycetota</taxon>
        <taxon>Actinomycetes</taxon>
        <taxon>Kitasatosporales</taxon>
        <taxon>Streptomycetaceae</taxon>
        <taxon>Streptomyces</taxon>
    </lineage>
</organism>
<dbReference type="InterPro" id="IPR040492">
    <property type="entry name" value="GlfT2_N"/>
</dbReference>
<dbReference type="CDD" id="cd00761">
    <property type="entry name" value="Glyco_tranf_GTA_type"/>
    <property type="match status" value="1"/>
</dbReference>
<keyword evidence="7" id="KW-1185">Reference proteome</keyword>
<evidence type="ECO:0000256" key="3">
    <source>
        <dbReference type="ARBA" id="ARBA00022676"/>
    </source>
</evidence>
<evidence type="ECO:0000259" key="5">
    <source>
        <dbReference type="Pfam" id="PF17994"/>
    </source>
</evidence>
<name>A0ABU2RWP6_9ACTN</name>
<protein>
    <submittedName>
        <fullName evidence="6">Glycosyltransferase</fullName>
        <ecNumber evidence="6">2.4.-.-</ecNumber>
    </submittedName>
</protein>
<dbReference type="EC" id="2.4.-.-" evidence="6"/>
<sequence>LTPFEDGGWIWFDITTDTAVRVHSAGWYAPTPAPGRANIAVGIPTFNRPSDCVNALAALTSDPLVDEVISAVIVSDQGTSKAKDHPGFEAAAAALGNRLTIHNQPNLGGSGGYSRVMYEALKNTDCEQILFMDDDIRIEPDSILRALA</sequence>
<evidence type="ECO:0000313" key="6">
    <source>
        <dbReference type="EMBL" id="MDT0433022.1"/>
    </source>
</evidence>
<dbReference type="PANTHER" id="PTHR43179:SF12">
    <property type="entry name" value="GALACTOFURANOSYLTRANSFERASE GLFT2"/>
    <property type="match status" value="1"/>
</dbReference>
<feature type="non-terminal residue" evidence="6">
    <location>
        <position position="148"/>
    </location>
</feature>
<dbReference type="Proteomes" id="UP001183777">
    <property type="component" value="Unassembled WGS sequence"/>
</dbReference>
<evidence type="ECO:0000313" key="7">
    <source>
        <dbReference type="Proteomes" id="UP001183777"/>
    </source>
</evidence>
<keyword evidence="3 6" id="KW-0328">Glycosyltransferase</keyword>
<evidence type="ECO:0000256" key="4">
    <source>
        <dbReference type="ARBA" id="ARBA00022679"/>
    </source>
</evidence>
<gene>
    <name evidence="6" type="ORF">RM649_36085</name>
</gene>
<comment type="pathway">
    <text evidence="1">Cell wall biogenesis; cell wall polysaccharide biosynthesis.</text>
</comment>
<dbReference type="EMBL" id="JAVREX010000099">
    <property type="protein sequence ID" value="MDT0433022.1"/>
    <property type="molecule type" value="Genomic_DNA"/>
</dbReference>
<feature type="domain" description="Galactofuranosyltransferase GlfT2 N-terminal" evidence="5">
    <location>
        <begin position="1"/>
        <end position="30"/>
    </location>
</feature>
<dbReference type="GO" id="GO:0016757">
    <property type="term" value="F:glycosyltransferase activity"/>
    <property type="evidence" value="ECO:0007669"/>
    <property type="project" value="UniProtKB-KW"/>
</dbReference>
<dbReference type="PANTHER" id="PTHR43179">
    <property type="entry name" value="RHAMNOSYLTRANSFERASE WBBL"/>
    <property type="match status" value="1"/>
</dbReference>
<dbReference type="Pfam" id="PF17994">
    <property type="entry name" value="Glft2_N"/>
    <property type="match status" value="1"/>
</dbReference>
<feature type="non-terminal residue" evidence="6">
    <location>
        <position position="1"/>
    </location>
</feature>
<comment type="similarity">
    <text evidence="2">Belongs to the glycosyltransferase 2 family.</text>
</comment>
<keyword evidence="4 6" id="KW-0808">Transferase</keyword>
<dbReference type="SUPFAM" id="SSF53448">
    <property type="entry name" value="Nucleotide-diphospho-sugar transferases"/>
    <property type="match status" value="1"/>
</dbReference>
<comment type="caution">
    <text evidence="6">The sequence shown here is derived from an EMBL/GenBank/DDBJ whole genome shotgun (WGS) entry which is preliminary data.</text>
</comment>
<accession>A0ABU2RWP6</accession>